<sequence>MFDAPRIRRVRFYKSENGKAVAREEFYDLEEEGQAALGDLFTRYEHGLERPGEVKPVVGRGLLEFRVHVRNNQYRAYFFKDGPKYVVVTHCVYKNQRKARTSDLDLAETRMKAWRTRGGK</sequence>
<evidence type="ECO:0008006" key="3">
    <source>
        <dbReference type="Google" id="ProtNLM"/>
    </source>
</evidence>
<dbReference type="RefSeq" id="WP_346119266.1">
    <property type="nucleotide sequence ID" value="NZ_BAABGU010000012.1"/>
</dbReference>
<dbReference type="EMBL" id="BAABGU010000012">
    <property type="protein sequence ID" value="GAA4569322.1"/>
    <property type="molecule type" value="Genomic_DNA"/>
</dbReference>
<dbReference type="Pfam" id="PF05973">
    <property type="entry name" value="Gp49"/>
    <property type="match status" value="1"/>
</dbReference>
<organism evidence="1 2">
    <name type="scientific">Micromonospora coerulea</name>
    <dbReference type="NCBI Taxonomy" id="47856"/>
    <lineage>
        <taxon>Bacteria</taxon>
        <taxon>Bacillati</taxon>
        <taxon>Actinomycetota</taxon>
        <taxon>Actinomycetes</taxon>
        <taxon>Micromonosporales</taxon>
        <taxon>Micromonosporaceae</taxon>
        <taxon>Micromonospora</taxon>
    </lineage>
</organism>
<keyword evidence="2" id="KW-1185">Reference proteome</keyword>
<gene>
    <name evidence="1" type="ORF">GCM10023176_25630</name>
</gene>
<protein>
    <recommendedName>
        <fullName evidence="3">Type II toxin-antitoxin system RelE/ParE family toxin</fullName>
    </recommendedName>
</protein>
<comment type="caution">
    <text evidence="1">The sequence shown here is derived from an EMBL/GenBank/DDBJ whole genome shotgun (WGS) entry which is preliminary data.</text>
</comment>
<proteinExistence type="predicted"/>
<reference evidence="2" key="1">
    <citation type="journal article" date="2019" name="Int. J. Syst. Evol. Microbiol.">
        <title>The Global Catalogue of Microorganisms (GCM) 10K type strain sequencing project: providing services to taxonomists for standard genome sequencing and annotation.</title>
        <authorList>
            <consortium name="The Broad Institute Genomics Platform"/>
            <consortium name="The Broad Institute Genome Sequencing Center for Infectious Disease"/>
            <person name="Wu L."/>
            <person name="Ma J."/>
        </authorList>
    </citation>
    <scope>NUCLEOTIDE SEQUENCE [LARGE SCALE GENOMIC DNA]</scope>
    <source>
        <strain evidence="2">JCM 3175</strain>
    </source>
</reference>
<dbReference type="InterPro" id="IPR009241">
    <property type="entry name" value="HigB-like"/>
</dbReference>
<evidence type="ECO:0000313" key="1">
    <source>
        <dbReference type="EMBL" id="GAA4569322.1"/>
    </source>
</evidence>
<name>A0ABP8SHF7_9ACTN</name>
<dbReference type="Proteomes" id="UP001500307">
    <property type="component" value="Unassembled WGS sequence"/>
</dbReference>
<accession>A0ABP8SHF7</accession>
<evidence type="ECO:0000313" key="2">
    <source>
        <dbReference type="Proteomes" id="UP001500307"/>
    </source>
</evidence>